<dbReference type="KEGG" id="ggr:HKW67_00580"/>
<keyword evidence="3" id="KW-1185">Reference proteome</keyword>
<reference evidence="2 3" key="1">
    <citation type="submission" date="2020-05" db="EMBL/GenBank/DDBJ databases">
        <title>Complete genome sequence of Gemmatimonas greenlandica TET16.</title>
        <authorList>
            <person name="Zeng Y."/>
        </authorList>
    </citation>
    <scope>NUCLEOTIDE SEQUENCE [LARGE SCALE GENOMIC DNA]</scope>
    <source>
        <strain evidence="2 3">TET16</strain>
    </source>
</reference>
<protein>
    <recommendedName>
        <fullName evidence="4">Tetratricopeptide repeat protein</fullName>
    </recommendedName>
</protein>
<dbReference type="EMBL" id="CP053085">
    <property type="protein sequence ID" value="QJR34112.1"/>
    <property type="molecule type" value="Genomic_DNA"/>
</dbReference>
<keyword evidence="1" id="KW-0732">Signal</keyword>
<accession>A0A6M4IM69</accession>
<name>A0A6M4IM69_9BACT</name>
<dbReference type="RefSeq" id="WP_171223538.1">
    <property type="nucleotide sequence ID" value="NZ_CP053085.1"/>
</dbReference>
<evidence type="ECO:0000313" key="2">
    <source>
        <dbReference type="EMBL" id="QJR34112.1"/>
    </source>
</evidence>
<evidence type="ECO:0000256" key="1">
    <source>
        <dbReference type="SAM" id="SignalP"/>
    </source>
</evidence>
<sequence>MFQLALVAMTALQASTITLPSAPSSAAATRAAVVAEPIVSSPEHIARARLALANGEFDIARREFVTAAAIDRDEGKLPAEASFGLAHVLYAQSYNREAAMVLERLAADASTAGDVDTEAKALLDAMWLNVDAKQRLQARADASRLRVLLRDKRLSNETRKLVASRVN</sequence>
<evidence type="ECO:0000313" key="3">
    <source>
        <dbReference type="Proteomes" id="UP000500938"/>
    </source>
</evidence>
<feature type="signal peptide" evidence="1">
    <location>
        <begin position="1"/>
        <end position="26"/>
    </location>
</feature>
<dbReference type="Proteomes" id="UP000500938">
    <property type="component" value="Chromosome"/>
</dbReference>
<feature type="chain" id="PRO_5026668785" description="Tetratricopeptide repeat protein" evidence="1">
    <location>
        <begin position="27"/>
        <end position="167"/>
    </location>
</feature>
<gene>
    <name evidence="2" type="ORF">HKW67_00580</name>
</gene>
<dbReference type="AlphaFoldDB" id="A0A6M4IM69"/>
<organism evidence="2 3">
    <name type="scientific">Gemmatimonas groenlandica</name>
    <dbReference type="NCBI Taxonomy" id="2732249"/>
    <lineage>
        <taxon>Bacteria</taxon>
        <taxon>Pseudomonadati</taxon>
        <taxon>Gemmatimonadota</taxon>
        <taxon>Gemmatimonadia</taxon>
        <taxon>Gemmatimonadales</taxon>
        <taxon>Gemmatimonadaceae</taxon>
        <taxon>Gemmatimonas</taxon>
    </lineage>
</organism>
<proteinExistence type="predicted"/>
<evidence type="ECO:0008006" key="4">
    <source>
        <dbReference type="Google" id="ProtNLM"/>
    </source>
</evidence>